<feature type="compositionally biased region" description="Basic and acidic residues" evidence="1">
    <location>
        <begin position="370"/>
        <end position="382"/>
    </location>
</feature>
<feature type="compositionally biased region" description="Basic residues" evidence="1">
    <location>
        <begin position="77"/>
        <end position="89"/>
    </location>
</feature>
<reference evidence="2 3" key="1">
    <citation type="submission" date="2017-02" db="EMBL/GenBank/DDBJ databases">
        <authorList>
            <person name="Peterson S.W."/>
        </authorList>
    </citation>
    <scope>NUCLEOTIDE SEQUENCE [LARGE SCALE GENOMIC DNA]</scope>
    <source>
        <strain evidence="2 3">CIP104813</strain>
    </source>
</reference>
<name>A0A1X6X0H8_9MICO</name>
<dbReference type="EMBL" id="FWFG01000062">
    <property type="protein sequence ID" value="SLM91722.1"/>
    <property type="molecule type" value="Genomic_DNA"/>
</dbReference>
<evidence type="ECO:0000256" key="1">
    <source>
        <dbReference type="SAM" id="MobiDB-lite"/>
    </source>
</evidence>
<gene>
    <name evidence="2" type="ORF">FM110_06975</name>
</gene>
<evidence type="ECO:0000313" key="2">
    <source>
        <dbReference type="EMBL" id="SLM91722.1"/>
    </source>
</evidence>
<dbReference type="AlphaFoldDB" id="A0A1X6X0H8"/>
<feature type="compositionally biased region" description="Basic and acidic residues" evidence="1">
    <location>
        <begin position="53"/>
        <end position="76"/>
    </location>
</feature>
<protein>
    <submittedName>
        <fullName evidence="2">Uncharacterized protein</fullName>
    </submittedName>
</protein>
<dbReference type="Proteomes" id="UP000195981">
    <property type="component" value="Unassembled WGS sequence"/>
</dbReference>
<feature type="region of interest" description="Disordered" evidence="1">
    <location>
        <begin position="454"/>
        <end position="567"/>
    </location>
</feature>
<organism evidence="2 3">
    <name type="scientific">Brachybacterium nesterenkovii</name>
    <dbReference type="NCBI Taxonomy" id="47847"/>
    <lineage>
        <taxon>Bacteria</taxon>
        <taxon>Bacillati</taxon>
        <taxon>Actinomycetota</taxon>
        <taxon>Actinomycetes</taxon>
        <taxon>Micrococcales</taxon>
        <taxon>Dermabacteraceae</taxon>
        <taxon>Brachybacterium</taxon>
    </lineage>
</organism>
<evidence type="ECO:0000313" key="3">
    <source>
        <dbReference type="Proteomes" id="UP000195981"/>
    </source>
</evidence>
<feature type="compositionally biased region" description="Basic and acidic residues" evidence="1">
    <location>
        <begin position="526"/>
        <end position="543"/>
    </location>
</feature>
<feature type="compositionally biased region" description="Basic residues" evidence="1">
    <location>
        <begin position="42"/>
        <end position="52"/>
    </location>
</feature>
<feature type="compositionally biased region" description="Basic and acidic residues" evidence="1">
    <location>
        <begin position="32"/>
        <end position="41"/>
    </location>
</feature>
<accession>A0A1X6X0H8</accession>
<feature type="compositionally biased region" description="Basic and acidic residues" evidence="1">
    <location>
        <begin position="271"/>
        <end position="284"/>
    </location>
</feature>
<feature type="compositionally biased region" description="Basic residues" evidence="1">
    <location>
        <begin position="1"/>
        <end position="12"/>
    </location>
</feature>
<feature type="compositionally biased region" description="Basic residues" evidence="1">
    <location>
        <begin position="298"/>
        <end position="328"/>
    </location>
</feature>
<feature type="region of interest" description="Disordered" evidence="1">
    <location>
        <begin position="231"/>
        <end position="254"/>
    </location>
</feature>
<feature type="compositionally biased region" description="Basic residues" evidence="1">
    <location>
        <begin position="192"/>
        <end position="201"/>
    </location>
</feature>
<feature type="compositionally biased region" description="Basic and acidic residues" evidence="1">
    <location>
        <begin position="391"/>
        <end position="415"/>
    </location>
</feature>
<sequence length="567" mass="66209">MGRQAVLRRPRLRLGAPDARGAEGAVRLQQRLHGDPGDPRQRRPARRHVRQPRVHEREHHAADHDVPRGHRQDRPGRPRPHRRRARAHQPRAALYVRDRRRAQPPHRRGHPLRLHRPRRGLGAAEDQGRPGRDHPAGHLRQLLGRPDPVGHPALRRGELPQLLPGPRHLGRGQALRPGRQGHRPRLGERRPPLRHPHRRLRERGQPLRLDRRGGPVGPAVHAPQAHVAGPLQARGRQRHHRRERQGRRLLRRRREVRLPVQVRLPRHLHRGRQEAQHDAAGERRPVRRQVHRELPGRRDRRHRHGPLGRLVRRHRRVDPAHRRRRVPGRGHERRAGARAHPSRGRQGGPHQDGPLRGCRAVAEVPQGVRGLHEQLRPRQDRQGRRRRGQPAHREPRRPRDRDRRAGRPDVDRVRVEPAAGLRRPQDRHDLLQRLPHRQGLADLLPRQPRVRLRGQPVDLDRRRARRHRLQRRPVPRDPRRRRARPRRAVPVRPRRRRDLRPDRPRPGQVGLRVGPASGRGRHLRRPHLDVPRVRSGPRSEADRGAGAADRPGLGQRVRQGQRQRQGA</sequence>
<feature type="compositionally biased region" description="Basic and acidic residues" evidence="1">
    <location>
        <begin position="126"/>
        <end position="136"/>
    </location>
</feature>
<proteinExistence type="predicted"/>
<keyword evidence="3" id="KW-1185">Reference proteome</keyword>
<feature type="compositionally biased region" description="Basic residues" evidence="1">
    <location>
        <begin position="235"/>
        <end position="254"/>
    </location>
</feature>
<feature type="region of interest" description="Disordered" evidence="1">
    <location>
        <begin position="1"/>
        <end position="210"/>
    </location>
</feature>
<feature type="compositionally biased region" description="Low complexity" evidence="1">
    <location>
        <begin position="544"/>
        <end position="567"/>
    </location>
</feature>
<feature type="compositionally biased region" description="Basic residues" evidence="1">
    <location>
        <begin position="98"/>
        <end position="119"/>
    </location>
</feature>
<feature type="region of interest" description="Disordered" evidence="1">
    <location>
        <begin position="269"/>
        <end position="440"/>
    </location>
</feature>
<feature type="compositionally biased region" description="Basic residues" evidence="1">
    <location>
        <begin position="462"/>
        <end position="498"/>
    </location>
</feature>